<evidence type="ECO:0000313" key="5">
    <source>
        <dbReference type="EMBL" id="PSN72967.1"/>
    </source>
</evidence>
<dbReference type="EMBL" id="KZ678129">
    <property type="protein sequence ID" value="PSN72967.1"/>
    <property type="molecule type" value="Genomic_DNA"/>
</dbReference>
<evidence type="ECO:0000259" key="2">
    <source>
        <dbReference type="Pfam" id="PF10304"/>
    </source>
</evidence>
<evidence type="ECO:0008006" key="7">
    <source>
        <dbReference type="Google" id="ProtNLM"/>
    </source>
</evidence>
<organism evidence="5 6">
    <name type="scientific">Corynespora cassiicola Philippines</name>
    <dbReference type="NCBI Taxonomy" id="1448308"/>
    <lineage>
        <taxon>Eukaryota</taxon>
        <taxon>Fungi</taxon>
        <taxon>Dikarya</taxon>
        <taxon>Ascomycota</taxon>
        <taxon>Pezizomycotina</taxon>
        <taxon>Dothideomycetes</taxon>
        <taxon>Pleosporomycetidae</taxon>
        <taxon>Pleosporales</taxon>
        <taxon>Corynesporascaceae</taxon>
        <taxon>Corynespora</taxon>
    </lineage>
</organism>
<dbReference type="SUPFAM" id="SSF48371">
    <property type="entry name" value="ARM repeat"/>
    <property type="match status" value="2"/>
</dbReference>
<evidence type="ECO:0000259" key="3">
    <source>
        <dbReference type="Pfam" id="PF10363"/>
    </source>
</evidence>
<evidence type="ECO:0000259" key="4">
    <source>
        <dbReference type="Pfam" id="PF23565"/>
    </source>
</evidence>
<dbReference type="InterPro" id="IPR039600">
    <property type="entry name" value="TANGO6/Rtp1"/>
</dbReference>
<dbReference type="OrthoDB" id="39591at2759"/>
<reference evidence="5 6" key="1">
    <citation type="journal article" date="2018" name="Front. Microbiol.">
        <title>Genome-Wide Analysis of Corynespora cassiicola Leaf Fall Disease Putative Effectors.</title>
        <authorList>
            <person name="Lopez D."/>
            <person name="Ribeiro S."/>
            <person name="Label P."/>
            <person name="Fumanal B."/>
            <person name="Venisse J.S."/>
            <person name="Kohler A."/>
            <person name="de Oliveira R.R."/>
            <person name="Labutti K."/>
            <person name="Lipzen A."/>
            <person name="Lail K."/>
            <person name="Bauer D."/>
            <person name="Ohm R.A."/>
            <person name="Barry K.W."/>
            <person name="Spatafora J."/>
            <person name="Grigoriev I.V."/>
            <person name="Martin F.M."/>
            <person name="Pujade-Renaud V."/>
        </authorList>
    </citation>
    <scope>NUCLEOTIDE SEQUENCE [LARGE SCALE GENOMIC DNA]</scope>
    <source>
        <strain evidence="5 6">Philippines</strain>
    </source>
</reference>
<dbReference type="InterPro" id="IPR057407">
    <property type="entry name" value="HEAT_TANGO6"/>
</dbReference>
<dbReference type="Proteomes" id="UP000240883">
    <property type="component" value="Unassembled WGS sequence"/>
</dbReference>
<evidence type="ECO:0000313" key="6">
    <source>
        <dbReference type="Proteomes" id="UP000240883"/>
    </source>
</evidence>
<proteinExistence type="inferred from homology"/>
<comment type="similarity">
    <text evidence="1">Belongs to the Tango6 family.</text>
</comment>
<protein>
    <recommendedName>
        <fullName evidence="7">RNA polymerase II assembly factor Rtp1 C-terminal domain-containing protein</fullName>
    </recommendedName>
</protein>
<dbReference type="GO" id="GO:0009306">
    <property type="term" value="P:protein secretion"/>
    <property type="evidence" value="ECO:0007669"/>
    <property type="project" value="TreeGrafter"/>
</dbReference>
<dbReference type="Pfam" id="PF10304">
    <property type="entry name" value="RTP1_C2"/>
    <property type="match status" value="1"/>
</dbReference>
<dbReference type="AlphaFoldDB" id="A0A2T2P5H0"/>
<dbReference type="InterPro" id="IPR019414">
    <property type="entry name" value="Rtp1_C2"/>
</dbReference>
<accession>A0A2T2P5H0</accession>
<dbReference type="STRING" id="1448308.A0A2T2P5H0"/>
<dbReference type="InterPro" id="IPR016024">
    <property type="entry name" value="ARM-type_fold"/>
</dbReference>
<dbReference type="InterPro" id="IPR019451">
    <property type="entry name" value="Rtp1_C1"/>
</dbReference>
<keyword evidence="6" id="KW-1185">Reference proteome</keyword>
<gene>
    <name evidence="5" type="ORF">BS50DRAFT_174617</name>
</gene>
<feature type="domain" description="TANGO6 HEAT repeat" evidence="4">
    <location>
        <begin position="254"/>
        <end position="487"/>
    </location>
</feature>
<name>A0A2T2P5H0_CORCC</name>
<dbReference type="PANTHER" id="PTHR20959">
    <property type="entry name" value="TRANSPORT AND GOLGI ORGANIZATION PROTEIN 6 FAMILY MEMBER"/>
    <property type="match status" value="1"/>
</dbReference>
<dbReference type="Pfam" id="PF23565">
    <property type="entry name" value="ARM_TANGO6"/>
    <property type="match status" value="1"/>
</dbReference>
<sequence length="1071" mass="117338">MGAVEDAVDAAADFVGPFLDKGPKKTTSDNPGHDAPKLVEQAVAHLQAINIAEQASDPNAPYDGSLVGVVYGLLDLVTTLGILPYLSPGVTFYQRPRSVLVSTLPVPKDHNDALLSAVVKFLHPILEQDGVGVQPLLSQRILPDIISAVAELALSPRTSRELQLEYMPVLKEILKSTPTSRLLPILTSFVQQPSLPSWLKPVLSKELAFVPLRPHGVRHTVEFLSLSYLSKNSRVPQDASGPQSKLPIPLEAITQASRLLVSVPSGTNPDQWFTQLAPQLLNLLDGSEGKELSRAAGQIIAGGILNRKTTGAPGTVGWELFARPLLRVLRPVGNTATATMKSISNAVIVGEGELRVALRRMATIVSSYSHAGLIKRLLGPLLLPLWALLNYSKARSSLDKEWRELSRAIMSRYMSISCDPKQIDTITTNLFWDGDPAWTYGPGSQGGVEIRQRAHEDIEMRGVDGIFSRIGDLNARIALLVGLLSDSNINDDSAGTIFLQTTKRWLSPEKKTKTTLVNDSDTDPLADLADAKLSEALATKFKDKFARSPQHIIELMIQILQNFVEEHKSRSKKLVESNKLTRGALENIVTSHSNEQDQVSDNESEDLVSFALSILTTLIASPGFKRDSISPALLSSVIDPLQYISISQPSLPIQPLLRNAAANLLQILDPEASRGAPSDPLAEHRETLKTAMADLTSPEPPNRTWALSAIRKLIKDQASFTLIDVPSTTHMLLSASVADQESYVHTAAIPVLVDLAIRAPNPTLRILVDAFVDIGEQSLRLRKEKEIQEALDFRLRVGEILNNIVLGDDFWRSGGDAATKHRNLKMIVEATLSLASRRGKRKKTLSVRSDLLLAEQKLQEEGEAAWGGPIPNLLDPDAENPAEQKERDELLKIVQGWEDTGIEEDVRIRASALSILGNIFERRLELLSQVTVDAGLQMVIMILSVETVEAKGILRRAAVLVVMGLLRGMDDLLEYGRESRAGLGTRQTDEVERVIAWVRSEDNDGLVRDHAASVIEGLETLRMKKVYKIRDEGLRLGPDLGLSGNLRGLDIQPVIEESKSEKRGPVIEEIE</sequence>
<feature type="domain" description="RNA polymerase II assembly factor Rtp1 C-terminal" evidence="3">
    <location>
        <begin position="688"/>
        <end position="805"/>
    </location>
</feature>
<evidence type="ECO:0000256" key="1">
    <source>
        <dbReference type="ARBA" id="ARBA00005724"/>
    </source>
</evidence>
<dbReference type="PANTHER" id="PTHR20959:SF1">
    <property type="entry name" value="TRANSPORT AND GOLGI ORGANIZATION PROTEIN 6 HOMOLOG"/>
    <property type="match status" value="1"/>
</dbReference>
<feature type="domain" description="RNA polymerase II assembly factor Rtp1 C-terminal" evidence="2">
    <location>
        <begin position="990"/>
        <end position="1020"/>
    </location>
</feature>
<dbReference type="Pfam" id="PF10363">
    <property type="entry name" value="RTP1_C1"/>
    <property type="match status" value="1"/>
</dbReference>